<protein>
    <submittedName>
        <fullName evidence="7">Porin family protein</fullName>
    </submittedName>
</protein>
<dbReference type="OrthoDB" id="8222426at2"/>
<evidence type="ECO:0000256" key="4">
    <source>
        <dbReference type="ARBA" id="ARBA00038306"/>
    </source>
</evidence>
<dbReference type="PANTHER" id="PTHR34001:SF3">
    <property type="entry name" value="BLL7405 PROTEIN"/>
    <property type="match status" value="1"/>
</dbReference>
<evidence type="ECO:0000259" key="6">
    <source>
        <dbReference type="Pfam" id="PF13505"/>
    </source>
</evidence>
<dbReference type="GO" id="GO:0016020">
    <property type="term" value="C:membrane"/>
    <property type="evidence" value="ECO:0007669"/>
    <property type="project" value="UniProtKB-SubCell"/>
</dbReference>
<dbReference type="PANTHER" id="PTHR34001">
    <property type="entry name" value="BLL7405 PROTEIN"/>
    <property type="match status" value="1"/>
</dbReference>
<proteinExistence type="inferred from homology"/>
<evidence type="ECO:0000256" key="2">
    <source>
        <dbReference type="ARBA" id="ARBA00022729"/>
    </source>
</evidence>
<dbReference type="InterPro" id="IPR027385">
    <property type="entry name" value="Beta-barrel_OMP"/>
</dbReference>
<feature type="domain" description="Outer membrane protein beta-barrel" evidence="6">
    <location>
        <begin position="10"/>
        <end position="204"/>
    </location>
</feature>
<accession>A0A369W5E7</accession>
<dbReference type="RefSeq" id="WP_114686881.1">
    <property type="nucleotide sequence ID" value="NZ_QQNB01000001.1"/>
</dbReference>
<evidence type="ECO:0000313" key="7">
    <source>
        <dbReference type="EMBL" id="RDE07301.1"/>
    </source>
</evidence>
<keyword evidence="3" id="KW-0472">Membrane</keyword>
<dbReference type="SUPFAM" id="SSF56925">
    <property type="entry name" value="OMPA-like"/>
    <property type="match status" value="1"/>
</dbReference>
<dbReference type="EMBL" id="QQNB01000001">
    <property type="protein sequence ID" value="RDE07301.1"/>
    <property type="molecule type" value="Genomic_DNA"/>
</dbReference>
<dbReference type="AlphaFoldDB" id="A0A369W5E7"/>
<evidence type="ECO:0000256" key="5">
    <source>
        <dbReference type="SAM" id="SignalP"/>
    </source>
</evidence>
<dbReference type="Pfam" id="PF13505">
    <property type="entry name" value="OMP_b-brl"/>
    <property type="match status" value="1"/>
</dbReference>
<evidence type="ECO:0000256" key="3">
    <source>
        <dbReference type="ARBA" id="ARBA00023136"/>
    </source>
</evidence>
<evidence type="ECO:0000256" key="1">
    <source>
        <dbReference type="ARBA" id="ARBA00004370"/>
    </source>
</evidence>
<comment type="similarity">
    <text evidence="4">Belongs to the Omp25/RopB family.</text>
</comment>
<reference evidence="7 8" key="1">
    <citation type="submission" date="2018-07" db="EMBL/GenBank/DDBJ databases">
        <title>a novel species of Sphingomonas isolated from the rhizosphere soil of Araceae plant.</title>
        <authorList>
            <person name="Zhiyong W."/>
            <person name="Qinglan Z."/>
            <person name="Zhiwei F."/>
            <person name="Ding X."/>
            <person name="Gejiao W."/>
            <person name="Shixue Z."/>
        </authorList>
    </citation>
    <scope>NUCLEOTIDE SEQUENCE [LARGE SCALE GENOMIC DNA]</scope>
    <source>
        <strain evidence="7 8">WZY 27</strain>
    </source>
</reference>
<keyword evidence="8" id="KW-1185">Reference proteome</keyword>
<gene>
    <name evidence="7" type="ORF">DVW87_06665</name>
</gene>
<organism evidence="7 8">
    <name type="scientific">Sphingomonas aracearum</name>
    <dbReference type="NCBI Taxonomy" id="2283317"/>
    <lineage>
        <taxon>Bacteria</taxon>
        <taxon>Pseudomonadati</taxon>
        <taxon>Pseudomonadota</taxon>
        <taxon>Alphaproteobacteria</taxon>
        <taxon>Sphingomonadales</taxon>
        <taxon>Sphingomonadaceae</taxon>
        <taxon>Sphingomonas</taxon>
    </lineage>
</organism>
<feature type="signal peptide" evidence="5">
    <location>
        <begin position="1"/>
        <end position="23"/>
    </location>
</feature>
<name>A0A369W5E7_9SPHN</name>
<dbReference type="InterPro" id="IPR051692">
    <property type="entry name" value="OMP-like"/>
</dbReference>
<comment type="caution">
    <text evidence="7">The sequence shown here is derived from an EMBL/GenBank/DDBJ whole genome shotgun (WGS) entry which is preliminary data.</text>
</comment>
<evidence type="ECO:0000313" key="8">
    <source>
        <dbReference type="Proteomes" id="UP000253918"/>
    </source>
</evidence>
<comment type="subcellular location">
    <subcellularLocation>
        <location evidence="1">Membrane</location>
    </subcellularLocation>
</comment>
<keyword evidence="2 5" id="KW-0732">Signal</keyword>
<sequence length="204" mass="21480">MRKLVLTAASAALAIGLAAPAMAQDAQGPFTGARVEAVLGYDSISDGHDQSSSSSDGVTYGGAFGYDWQVGRLIVGAEGEITGSTTDTRTDNLIANGDSYRMDAGRDLYAGVRVGAAISPVAMVYAKGGYTNARVDEEYRVGSTRTTGHTDLDGFRIGAGLEYKTSANTYVKGEYRYSNYSGGDNVYDVDVDRHQVVAGVGLRF</sequence>
<dbReference type="Proteomes" id="UP000253918">
    <property type="component" value="Unassembled WGS sequence"/>
</dbReference>
<dbReference type="InterPro" id="IPR011250">
    <property type="entry name" value="OMP/PagP_B-barrel"/>
</dbReference>
<dbReference type="Gene3D" id="2.40.160.20">
    <property type="match status" value="1"/>
</dbReference>
<feature type="chain" id="PRO_5016794875" evidence="5">
    <location>
        <begin position="24"/>
        <end position="204"/>
    </location>
</feature>